<evidence type="ECO:0000313" key="3">
    <source>
        <dbReference type="Proteomes" id="UP001164693"/>
    </source>
</evidence>
<gene>
    <name evidence="2" type="ORF">M6B22_14510</name>
</gene>
<evidence type="ECO:0000259" key="1">
    <source>
        <dbReference type="SMART" id="SM00849"/>
    </source>
</evidence>
<dbReference type="Pfam" id="PF13483">
    <property type="entry name" value="Lactamase_B_3"/>
    <property type="match status" value="1"/>
</dbReference>
<keyword evidence="3" id="KW-1185">Reference proteome</keyword>
<feature type="domain" description="Metallo-beta-lactamase" evidence="1">
    <location>
        <begin position="7"/>
        <end position="174"/>
    </location>
</feature>
<name>A0ABY7JUN2_9ACTN</name>
<dbReference type="InterPro" id="IPR001279">
    <property type="entry name" value="Metallo-B-lactamas"/>
</dbReference>
<reference evidence="2" key="1">
    <citation type="submission" date="2022-05" db="EMBL/GenBank/DDBJ databases">
        <title>Jatrophihabitans sp. SB3-54 whole genome sequence.</title>
        <authorList>
            <person name="Suh M.K."/>
            <person name="Eom M.K."/>
            <person name="Kim J.S."/>
            <person name="Kim H.S."/>
            <person name="Do H.E."/>
            <person name="Shin Y.K."/>
            <person name="Lee J.-S."/>
        </authorList>
    </citation>
    <scope>NUCLEOTIDE SEQUENCE</scope>
    <source>
        <strain evidence="2">SB3-54</strain>
    </source>
</reference>
<proteinExistence type="predicted"/>
<dbReference type="SUPFAM" id="SSF56281">
    <property type="entry name" value="Metallo-hydrolase/oxidoreductase"/>
    <property type="match status" value="1"/>
</dbReference>
<dbReference type="InterPro" id="IPR036866">
    <property type="entry name" value="RibonucZ/Hydroxyglut_hydro"/>
</dbReference>
<dbReference type="Gene3D" id="3.60.15.10">
    <property type="entry name" value="Ribonuclease Z/Hydroxyacylglutathione hydrolase-like"/>
    <property type="match status" value="1"/>
</dbReference>
<evidence type="ECO:0000313" key="2">
    <source>
        <dbReference type="EMBL" id="WAX55745.1"/>
    </source>
</evidence>
<dbReference type="PANTHER" id="PTHR43546:SF3">
    <property type="entry name" value="UPF0173 METAL-DEPENDENT HYDROLASE MJ1163"/>
    <property type="match status" value="1"/>
</dbReference>
<protein>
    <submittedName>
        <fullName evidence="2">MBL fold metallo-hydrolase</fullName>
    </submittedName>
</protein>
<sequence length="212" mass="22612">MQLTKFTHSCVRFDDADRSLVIDPGVFSEVDEALDGAGAVLITHEHADHIDTEKVLAAARKDPRLRIWAPAGVAASLGELGEQVVAVGAGEQFDAAGFDVRTFGGQHAVIHPSIPVVANVGYLIAGVAHPGDSLIVPTEDVDVLLLPVNAPWSKLSEVIDYAIAVRAPRVHQIHDGLMNQFGYGIVERQVTALAGAYGPQYQHLDPRTTVSV</sequence>
<dbReference type="Proteomes" id="UP001164693">
    <property type="component" value="Chromosome"/>
</dbReference>
<dbReference type="RefSeq" id="WP_269442268.1">
    <property type="nucleotide sequence ID" value="NZ_CP097463.1"/>
</dbReference>
<accession>A0ABY7JUN2</accession>
<dbReference type="InterPro" id="IPR050114">
    <property type="entry name" value="UPF0173_UPF0282_UlaG_hydrolase"/>
</dbReference>
<dbReference type="SMART" id="SM00849">
    <property type="entry name" value="Lactamase_B"/>
    <property type="match status" value="1"/>
</dbReference>
<dbReference type="PANTHER" id="PTHR43546">
    <property type="entry name" value="UPF0173 METAL-DEPENDENT HYDROLASE MJ1163-RELATED"/>
    <property type="match status" value="1"/>
</dbReference>
<dbReference type="EMBL" id="CP097463">
    <property type="protein sequence ID" value="WAX55745.1"/>
    <property type="molecule type" value="Genomic_DNA"/>
</dbReference>
<organism evidence="2 3">
    <name type="scientific">Jatrophihabitans cynanchi</name>
    <dbReference type="NCBI Taxonomy" id="2944128"/>
    <lineage>
        <taxon>Bacteria</taxon>
        <taxon>Bacillati</taxon>
        <taxon>Actinomycetota</taxon>
        <taxon>Actinomycetes</taxon>
        <taxon>Jatrophihabitantales</taxon>
        <taxon>Jatrophihabitantaceae</taxon>
        <taxon>Jatrophihabitans</taxon>
    </lineage>
</organism>